<keyword evidence="1" id="KW-0812">Transmembrane</keyword>
<organism evidence="2 3">
    <name type="scientific">Cryobacterium roopkundense</name>
    <dbReference type="NCBI Taxonomy" id="1001240"/>
    <lineage>
        <taxon>Bacteria</taxon>
        <taxon>Bacillati</taxon>
        <taxon>Actinomycetota</taxon>
        <taxon>Actinomycetes</taxon>
        <taxon>Micrococcales</taxon>
        <taxon>Microbacteriaceae</taxon>
        <taxon>Cryobacterium</taxon>
    </lineage>
</organism>
<keyword evidence="1" id="KW-1133">Transmembrane helix</keyword>
<protein>
    <recommendedName>
        <fullName evidence="4">Transmembrane protein</fullName>
    </recommendedName>
</protein>
<sequence>MIAYRSAVALMIITFAMVVLIPLGLAFNVIMLMVLEIPGRVEHGPGVTTLERLSGVLPYPVPAWAGLLCALALGILLVICWRPSRHHIASAPGAKLRLHISPLFIALLAIIGTFASATCAAFYQPLDGSFSWWWVNVAVYAGIAVVAFRHGARIPRKKKRRVSKTRPRNV</sequence>
<evidence type="ECO:0000256" key="1">
    <source>
        <dbReference type="SAM" id="Phobius"/>
    </source>
</evidence>
<feature type="transmembrane region" description="Helical" evidence="1">
    <location>
        <begin position="7"/>
        <end position="35"/>
    </location>
</feature>
<evidence type="ECO:0000313" key="3">
    <source>
        <dbReference type="Proteomes" id="UP000561726"/>
    </source>
</evidence>
<evidence type="ECO:0000313" key="2">
    <source>
        <dbReference type="EMBL" id="MBB5639489.1"/>
    </source>
</evidence>
<dbReference type="Proteomes" id="UP000561726">
    <property type="component" value="Unassembled WGS sequence"/>
</dbReference>
<feature type="transmembrane region" description="Helical" evidence="1">
    <location>
        <begin position="61"/>
        <end position="81"/>
    </location>
</feature>
<comment type="caution">
    <text evidence="2">The sequence shown here is derived from an EMBL/GenBank/DDBJ whole genome shotgun (WGS) entry which is preliminary data.</text>
</comment>
<dbReference type="AlphaFoldDB" id="A0A7W9E2P5"/>
<feature type="transmembrane region" description="Helical" evidence="1">
    <location>
        <begin position="130"/>
        <end position="151"/>
    </location>
</feature>
<proteinExistence type="predicted"/>
<keyword evidence="1" id="KW-0472">Membrane</keyword>
<dbReference type="RefSeq" id="WP_183323202.1">
    <property type="nucleotide sequence ID" value="NZ_JACHBQ010000001.1"/>
</dbReference>
<dbReference type="EMBL" id="JACHBQ010000001">
    <property type="protein sequence ID" value="MBB5639489.1"/>
    <property type="molecule type" value="Genomic_DNA"/>
</dbReference>
<accession>A0A7W9E2P5</accession>
<name>A0A7W9E2P5_9MICO</name>
<evidence type="ECO:0008006" key="4">
    <source>
        <dbReference type="Google" id="ProtNLM"/>
    </source>
</evidence>
<gene>
    <name evidence="2" type="ORF">BJ997_000037</name>
</gene>
<reference evidence="2 3" key="1">
    <citation type="submission" date="2020-08" db="EMBL/GenBank/DDBJ databases">
        <title>Sequencing the genomes of 1000 actinobacteria strains.</title>
        <authorList>
            <person name="Klenk H.-P."/>
        </authorList>
    </citation>
    <scope>NUCLEOTIDE SEQUENCE [LARGE SCALE GENOMIC DNA]</scope>
    <source>
        <strain evidence="2 3">DSM 21065</strain>
    </source>
</reference>
<feature type="transmembrane region" description="Helical" evidence="1">
    <location>
        <begin position="102"/>
        <end position="124"/>
    </location>
</feature>